<comment type="caution">
    <text evidence="1">The sequence shown here is derived from an EMBL/GenBank/DDBJ whole genome shotgun (WGS) entry which is preliminary data.</text>
</comment>
<gene>
    <name evidence="1" type="ORF">Vau01_078640</name>
</gene>
<organism evidence="1 2">
    <name type="scientific">Virgisporangium aurantiacum</name>
    <dbReference type="NCBI Taxonomy" id="175570"/>
    <lineage>
        <taxon>Bacteria</taxon>
        <taxon>Bacillati</taxon>
        <taxon>Actinomycetota</taxon>
        <taxon>Actinomycetes</taxon>
        <taxon>Micromonosporales</taxon>
        <taxon>Micromonosporaceae</taxon>
        <taxon>Virgisporangium</taxon>
    </lineage>
</organism>
<dbReference type="Proteomes" id="UP000612585">
    <property type="component" value="Unassembled WGS sequence"/>
</dbReference>
<keyword evidence="2" id="KW-1185">Reference proteome</keyword>
<dbReference type="RefSeq" id="WP_239152210.1">
    <property type="nucleotide sequence ID" value="NZ_BOPG01000053.1"/>
</dbReference>
<name>A0A8J3ZCK1_9ACTN</name>
<dbReference type="EMBL" id="BOPG01000053">
    <property type="protein sequence ID" value="GIJ60348.1"/>
    <property type="molecule type" value="Genomic_DNA"/>
</dbReference>
<evidence type="ECO:0000313" key="1">
    <source>
        <dbReference type="EMBL" id="GIJ60348.1"/>
    </source>
</evidence>
<protein>
    <submittedName>
        <fullName evidence="1">Uncharacterized protein</fullName>
    </submittedName>
</protein>
<proteinExistence type="predicted"/>
<evidence type="ECO:0000313" key="2">
    <source>
        <dbReference type="Proteomes" id="UP000612585"/>
    </source>
</evidence>
<dbReference type="AlphaFoldDB" id="A0A8J3ZCK1"/>
<reference evidence="1" key="1">
    <citation type="submission" date="2021-01" db="EMBL/GenBank/DDBJ databases">
        <title>Whole genome shotgun sequence of Virgisporangium aurantiacum NBRC 16421.</title>
        <authorList>
            <person name="Komaki H."/>
            <person name="Tamura T."/>
        </authorList>
    </citation>
    <scope>NUCLEOTIDE SEQUENCE</scope>
    <source>
        <strain evidence="1">NBRC 16421</strain>
    </source>
</reference>
<sequence>MVTVHGKRANAVTVDRFWRGYDRAEITRYDFSIMSVCSTDARRDVVCYQNSHPTEYARGRAVARLLISGGGL</sequence>
<accession>A0A8J3ZCK1</accession>